<dbReference type="RefSeq" id="WP_263251342.1">
    <property type="nucleotide sequence ID" value="NZ_BAABLT010000016.1"/>
</dbReference>
<feature type="domain" description="Metallo-beta-lactamase" evidence="1">
    <location>
        <begin position="18"/>
        <end position="205"/>
    </location>
</feature>
<organism evidence="2 3">
    <name type="scientific">Saccharopolyspora rosea</name>
    <dbReference type="NCBI Taxonomy" id="524884"/>
    <lineage>
        <taxon>Bacteria</taxon>
        <taxon>Bacillati</taxon>
        <taxon>Actinomycetota</taxon>
        <taxon>Actinomycetes</taxon>
        <taxon>Pseudonocardiales</taxon>
        <taxon>Pseudonocardiaceae</taxon>
        <taxon>Saccharopolyspora</taxon>
    </lineage>
</organism>
<protein>
    <submittedName>
        <fullName evidence="2">MBL fold metallo-hydrolase</fullName>
    </submittedName>
</protein>
<evidence type="ECO:0000313" key="3">
    <source>
        <dbReference type="Proteomes" id="UP001597018"/>
    </source>
</evidence>
<dbReference type="Gene3D" id="3.60.15.10">
    <property type="entry name" value="Ribonuclease Z/Hydroxyacylglutathione hydrolase-like"/>
    <property type="match status" value="1"/>
</dbReference>
<dbReference type="CDD" id="cd07716">
    <property type="entry name" value="RNaseZ_short-form-like_MBL-fold"/>
    <property type="match status" value="1"/>
</dbReference>
<evidence type="ECO:0000313" key="2">
    <source>
        <dbReference type="EMBL" id="MFD0922465.1"/>
    </source>
</evidence>
<dbReference type="PANTHER" id="PTHR46018">
    <property type="entry name" value="ZINC PHOSPHODIESTERASE ELAC PROTEIN 1"/>
    <property type="match status" value="1"/>
</dbReference>
<keyword evidence="3" id="KW-1185">Reference proteome</keyword>
<proteinExistence type="predicted"/>
<dbReference type="SUPFAM" id="SSF56281">
    <property type="entry name" value="Metallo-hydrolase/oxidoreductase"/>
    <property type="match status" value="1"/>
</dbReference>
<dbReference type="EMBL" id="JBHTIW010000021">
    <property type="protein sequence ID" value="MFD0922465.1"/>
    <property type="molecule type" value="Genomic_DNA"/>
</dbReference>
<name>A0ABW3FWI4_9PSEU</name>
<evidence type="ECO:0000259" key="1">
    <source>
        <dbReference type="SMART" id="SM00849"/>
    </source>
</evidence>
<dbReference type="Pfam" id="PF12706">
    <property type="entry name" value="Lactamase_B_2"/>
    <property type="match status" value="1"/>
</dbReference>
<reference evidence="3" key="1">
    <citation type="journal article" date="2019" name="Int. J. Syst. Evol. Microbiol.">
        <title>The Global Catalogue of Microorganisms (GCM) 10K type strain sequencing project: providing services to taxonomists for standard genome sequencing and annotation.</title>
        <authorList>
            <consortium name="The Broad Institute Genomics Platform"/>
            <consortium name="The Broad Institute Genome Sequencing Center for Infectious Disease"/>
            <person name="Wu L."/>
            <person name="Ma J."/>
        </authorList>
    </citation>
    <scope>NUCLEOTIDE SEQUENCE [LARGE SCALE GENOMIC DNA]</scope>
    <source>
        <strain evidence="3">CCUG 56401</strain>
    </source>
</reference>
<comment type="caution">
    <text evidence="2">The sequence shown here is derived from an EMBL/GenBank/DDBJ whole genome shotgun (WGS) entry which is preliminary data.</text>
</comment>
<dbReference type="Proteomes" id="UP001597018">
    <property type="component" value="Unassembled WGS sequence"/>
</dbReference>
<dbReference type="InterPro" id="IPR036866">
    <property type="entry name" value="RibonucZ/Hydroxyglut_hydro"/>
</dbReference>
<dbReference type="InterPro" id="IPR001279">
    <property type="entry name" value="Metallo-B-lactamas"/>
</dbReference>
<dbReference type="SMART" id="SM00849">
    <property type="entry name" value="Lactamase_B"/>
    <property type="match status" value="1"/>
</dbReference>
<gene>
    <name evidence="2" type="ORF">ACFQ16_22195</name>
</gene>
<dbReference type="PANTHER" id="PTHR46018:SF4">
    <property type="entry name" value="METALLO-HYDROLASE YHFI-RELATED"/>
    <property type="match status" value="1"/>
</dbReference>
<accession>A0ABW3FWI4</accession>
<sequence>MKLTILGCSGSIPSPTSPASGYLVESGSTRIVLDLGNGTLGAMQRSVDPFDVDALLLSHLHPDHCADFGALTVLRRYHPRPPYDPVTRPLPVHAPADAPERLAALYATSAAERADTDLSDVFEFFPLSAEPVRIGPFEVRAFPMAHVCPAWGFRVSAGGRVLAYTGDTGPCPQLVDLARNADVLLAEASWPDFPDAPDGLHLSGRQAAEVAKTAGARRLLLTHLQPWSDRDAVLGEASATFDGPAELVVPDGTYQV</sequence>